<proteinExistence type="predicted"/>
<dbReference type="EnsemblMetazoa" id="AAEL021571-RA">
    <property type="protein sequence ID" value="AAEL021571-PA"/>
    <property type="gene ID" value="AAEL021571"/>
</dbReference>
<name>A0A6I8TZX0_AEDAE</name>
<dbReference type="SMART" id="SM00595">
    <property type="entry name" value="MADF"/>
    <property type="match status" value="1"/>
</dbReference>
<evidence type="ECO:0000259" key="2">
    <source>
        <dbReference type="PROSITE" id="PS51029"/>
    </source>
</evidence>
<dbReference type="AlphaFoldDB" id="A0A6I8TZX0"/>
<dbReference type="PROSITE" id="PS51029">
    <property type="entry name" value="MADF"/>
    <property type="match status" value="1"/>
</dbReference>
<dbReference type="FunCoup" id="A0A6I8TZX0">
    <property type="interactions" value="165"/>
</dbReference>
<feature type="domain" description="MADF" evidence="2">
    <location>
        <begin position="19"/>
        <end position="111"/>
    </location>
</feature>
<reference evidence="4" key="2">
    <citation type="submission" date="2020-05" db="UniProtKB">
        <authorList>
            <consortium name="EnsemblMetazoa"/>
        </authorList>
    </citation>
    <scope>IDENTIFICATION</scope>
    <source>
        <strain evidence="4">LVP_AGWG</strain>
    </source>
</reference>
<dbReference type="PANTHER" id="PTHR12243:SF67">
    <property type="entry name" value="COREPRESSOR OF PANGOLIN, ISOFORM A-RELATED"/>
    <property type="match status" value="1"/>
</dbReference>
<dbReference type="EnsemblMetazoa" id="AAEL021101-RA">
    <property type="protein sequence ID" value="AAEL021101-PA"/>
    <property type="gene ID" value="AAEL021101"/>
</dbReference>
<dbReference type="Pfam" id="PF10545">
    <property type="entry name" value="MADF_DNA_bdg"/>
    <property type="match status" value="1"/>
</dbReference>
<sequence length="225" mass="25986">MDESETQNTEEETSNVNERIIAFVKEHKVLYDKTLRAYKNNNNRNKLWVQLASELGMDAKSLTTRWRSLRDRYVKELKIADLNHRSGAEANDADDSWEFMEHMAFLKEHVAKRKTTSNYDGPSSSQQTDFHNLVEEHLDEESEGTPSRTPTSSRKRKADDVDDKMSALLEKYIENASNEKHSVFGKLVACKLSKFPEHIAERVEAEILNVIYNANANYRAETNNE</sequence>
<protein>
    <recommendedName>
        <fullName evidence="2">MADF domain-containing protein</fullName>
    </recommendedName>
</protein>
<dbReference type="InterPro" id="IPR006578">
    <property type="entry name" value="MADF-dom"/>
</dbReference>
<keyword evidence="5" id="KW-1185">Reference proteome</keyword>
<evidence type="ECO:0000256" key="1">
    <source>
        <dbReference type="SAM" id="MobiDB-lite"/>
    </source>
</evidence>
<dbReference type="PANTHER" id="PTHR12243">
    <property type="entry name" value="MADF DOMAIN TRANSCRIPTION FACTOR"/>
    <property type="match status" value="1"/>
</dbReference>
<dbReference type="GO" id="GO:0005667">
    <property type="term" value="C:transcription regulator complex"/>
    <property type="evidence" value="ECO:0007669"/>
    <property type="project" value="TreeGrafter"/>
</dbReference>
<dbReference type="GO" id="GO:0005634">
    <property type="term" value="C:nucleus"/>
    <property type="evidence" value="ECO:0007669"/>
    <property type="project" value="TreeGrafter"/>
</dbReference>
<evidence type="ECO:0000313" key="5">
    <source>
        <dbReference type="Proteomes" id="UP000008820"/>
    </source>
</evidence>
<dbReference type="Proteomes" id="UP000008820">
    <property type="component" value="Chromosome 3"/>
</dbReference>
<reference evidence="4 5" key="1">
    <citation type="submission" date="2017-06" db="EMBL/GenBank/DDBJ databases">
        <title>Aedes aegypti genome working group (AGWG) sequencing and assembly.</title>
        <authorList>
            <consortium name="Aedes aegypti Genome Working Group (AGWG)"/>
            <person name="Matthews B.J."/>
        </authorList>
    </citation>
    <scope>NUCLEOTIDE SEQUENCE [LARGE SCALE GENOMIC DNA]</scope>
    <source>
        <strain evidence="4 5">LVP_AGWG</strain>
    </source>
</reference>
<evidence type="ECO:0000313" key="3">
    <source>
        <dbReference type="EnsemblMetazoa" id="AAEL021101-PA"/>
    </source>
</evidence>
<dbReference type="InterPro" id="IPR039353">
    <property type="entry name" value="TF_Adf1"/>
</dbReference>
<dbReference type="Proteomes" id="UP000008820">
    <property type="component" value="Chromosome 1"/>
</dbReference>
<dbReference type="InParanoid" id="A0A6I8TZX0"/>
<accession>A0A6I8TZX0</accession>
<dbReference type="OrthoDB" id="5803771at2759"/>
<evidence type="ECO:0000313" key="4">
    <source>
        <dbReference type="EnsemblMetazoa" id="AAEL021571-PA"/>
    </source>
</evidence>
<organism evidence="4 5">
    <name type="scientific">Aedes aegypti</name>
    <name type="common">Yellowfever mosquito</name>
    <name type="synonym">Culex aegypti</name>
    <dbReference type="NCBI Taxonomy" id="7159"/>
    <lineage>
        <taxon>Eukaryota</taxon>
        <taxon>Metazoa</taxon>
        <taxon>Ecdysozoa</taxon>
        <taxon>Arthropoda</taxon>
        <taxon>Hexapoda</taxon>
        <taxon>Insecta</taxon>
        <taxon>Pterygota</taxon>
        <taxon>Neoptera</taxon>
        <taxon>Endopterygota</taxon>
        <taxon>Diptera</taxon>
        <taxon>Nematocera</taxon>
        <taxon>Culicoidea</taxon>
        <taxon>Culicidae</taxon>
        <taxon>Culicinae</taxon>
        <taxon>Aedini</taxon>
        <taxon>Aedes</taxon>
        <taxon>Stegomyia</taxon>
    </lineage>
</organism>
<dbReference type="GO" id="GO:0006357">
    <property type="term" value="P:regulation of transcription by RNA polymerase II"/>
    <property type="evidence" value="ECO:0007669"/>
    <property type="project" value="TreeGrafter"/>
</dbReference>
<feature type="region of interest" description="Disordered" evidence="1">
    <location>
        <begin position="137"/>
        <end position="161"/>
    </location>
</feature>
<gene>
    <name evidence="4" type="primary">110677844</name>
    <name evidence="3" type="synonym">5569933</name>
</gene>